<reference evidence="2" key="1">
    <citation type="journal article" date="2015" name="Nature">
        <title>Complex archaea that bridge the gap between prokaryotes and eukaryotes.</title>
        <authorList>
            <person name="Spang A."/>
            <person name="Saw J.H."/>
            <person name="Jorgensen S.L."/>
            <person name="Zaremba-Niedzwiedzka K."/>
            <person name="Martijn J."/>
            <person name="Lind A.E."/>
            <person name="van Eijk R."/>
            <person name="Schleper C."/>
            <person name="Guy L."/>
            <person name="Ettema T.J."/>
        </authorList>
    </citation>
    <scope>NUCLEOTIDE SEQUENCE</scope>
</reference>
<dbReference type="PROSITE" id="PS50164">
    <property type="entry name" value="GIY_YIG"/>
    <property type="match status" value="1"/>
</dbReference>
<name>A0A0F9VK28_9ZZZZ</name>
<proteinExistence type="predicted"/>
<evidence type="ECO:0000259" key="1">
    <source>
        <dbReference type="PROSITE" id="PS50164"/>
    </source>
</evidence>
<dbReference type="PANTHER" id="PTHR34477">
    <property type="entry name" value="UPF0213 PROTEIN YHBQ"/>
    <property type="match status" value="1"/>
</dbReference>
<dbReference type="CDD" id="cd10456">
    <property type="entry name" value="GIY-YIG_UPF0213"/>
    <property type="match status" value="1"/>
</dbReference>
<dbReference type="Gene3D" id="3.40.1440.10">
    <property type="entry name" value="GIY-YIG endonuclease"/>
    <property type="match status" value="1"/>
</dbReference>
<comment type="caution">
    <text evidence="2">The sequence shown here is derived from an EMBL/GenBank/DDBJ whole genome shotgun (WGS) entry which is preliminary data.</text>
</comment>
<dbReference type="PANTHER" id="PTHR34477:SF1">
    <property type="entry name" value="UPF0213 PROTEIN YHBQ"/>
    <property type="match status" value="1"/>
</dbReference>
<dbReference type="InterPro" id="IPR000305">
    <property type="entry name" value="GIY-YIG_endonuc"/>
</dbReference>
<dbReference type="Pfam" id="PF01541">
    <property type="entry name" value="GIY-YIG"/>
    <property type="match status" value="1"/>
</dbReference>
<accession>A0A0F9VK28</accession>
<gene>
    <name evidence="2" type="ORF">LCGC14_0077480</name>
</gene>
<dbReference type="AlphaFoldDB" id="A0A0F9VK28"/>
<feature type="domain" description="GIY-YIG" evidence="1">
    <location>
        <begin position="26"/>
        <end position="103"/>
    </location>
</feature>
<evidence type="ECO:0000313" key="2">
    <source>
        <dbReference type="EMBL" id="KKO05476.1"/>
    </source>
</evidence>
<protein>
    <recommendedName>
        <fullName evidence="1">GIY-YIG domain-containing protein</fullName>
    </recommendedName>
</protein>
<dbReference type="EMBL" id="LAZR01000019">
    <property type="protein sequence ID" value="KKO05476.1"/>
    <property type="molecule type" value="Genomic_DNA"/>
</dbReference>
<organism evidence="2">
    <name type="scientific">marine sediment metagenome</name>
    <dbReference type="NCBI Taxonomy" id="412755"/>
    <lineage>
        <taxon>unclassified sequences</taxon>
        <taxon>metagenomes</taxon>
        <taxon>ecological metagenomes</taxon>
    </lineage>
</organism>
<sequence length="117" mass="12859">MPTVTLPGQRRSGICSVTEGVKSHGASWSVYLVRCADSSLYTGIATDVARRFAEHQAQGPKTARYLRGRAPLTLVFQCPAGDRSTALKLEYRIKQLPRADKLKLVAGDQRLLLSTEE</sequence>
<dbReference type="InterPro" id="IPR050190">
    <property type="entry name" value="UPF0213_domain"/>
</dbReference>
<dbReference type="InterPro" id="IPR035901">
    <property type="entry name" value="GIY-YIG_endonuc_sf"/>
</dbReference>
<dbReference type="SUPFAM" id="SSF82771">
    <property type="entry name" value="GIY-YIG endonuclease"/>
    <property type="match status" value="1"/>
</dbReference>